<gene>
    <name evidence="3" type="ORF">PRZ03_13610</name>
</gene>
<dbReference type="PROSITE" id="PS51257">
    <property type="entry name" value="PROKAR_LIPOPROTEIN"/>
    <property type="match status" value="1"/>
</dbReference>
<protein>
    <submittedName>
        <fullName evidence="3">PEP-CTERM sorting domain-containing protein</fullName>
    </submittedName>
</protein>
<name>A0ABT5KFK2_9BURK</name>
<accession>A0ABT5KFK2</accession>
<evidence type="ECO:0000313" key="3">
    <source>
        <dbReference type="EMBL" id="MDC8772615.1"/>
    </source>
</evidence>
<dbReference type="NCBIfam" id="TIGR02595">
    <property type="entry name" value="PEP_CTERM"/>
    <property type="match status" value="1"/>
</dbReference>
<keyword evidence="1" id="KW-0732">Signal</keyword>
<reference evidence="3 4" key="1">
    <citation type="submission" date="2022-10" db="EMBL/GenBank/DDBJ databases">
        <title>Paucibacter sp. hw1 Genome sequencing.</title>
        <authorList>
            <person name="Park S."/>
        </authorList>
    </citation>
    <scope>NUCLEOTIDE SEQUENCE [LARGE SCALE GENOMIC DNA]</scope>
    <source>
        <strain evidence="4">hw1</strain>
    </source>
</reference>
<feature type="chain" id="PRO_5046233131" evidence="1">
    <location>
        <begin position="27"/>
        <end position="512"/>
    </location>
</feature>
<proteinExistence type="predicted"/>
<dbReference type="InterPro" id="IPR013424">
    <property type="entry name" value="Ice-binding_C"/>
</dbReference>
<feature type="domain" description="Ice-binding protein C-terminal" evidence="2">
    <location>
        <begin position="485"/>
        <end position="508"/>
    </location>
</feature>
<keyword evidence="4" id="KW-1185">Reference proteome</keyword>
<sequence>MKLNQTFLRSALATAAAFACATSAQAATFRGFDGTSLLDNVTLGNAFRPPDTMGAVGTTQFLESTNGSYTVYDKLSGAVQQRISFGQFWTNAGQGGAPNGDQRILFDHHTNRWISIGFSDSVSDINIAVSDTSNAMGPWKSTKFTGFAGGTADYPTLGMDKNGVYIGTGNFKTEADCPPGFGYCGASLFVIPKSDLFGGAPTTANMSKFDSLYPAVLDRGFAIQGAVNWDKTNNSNTGKFLGVNVDTFKDYNFYKVNGVNAAGATQTASVSVGVAAYDYTKPARQPDGTRVVDTLDERISSNVVESNGKLYAVHTVTPTGTDHTAVRWSVLNANTGAVIEEGDISGGGFDYFQGSIAVNEYGQAVIGFNRSGFQQTDLNNDGLSDGNITFMARAFETDGGGGLDQSGADMLLKASSIGDYHCSTRTVPVDCRQRWGDYSAVSLDPTNHRSFYAIGEYSKEWAVLPGFTTTERATWNTYIAEISMPVPEPETYALMLAGLALVGIASRRHRKV</sequence>
<dbReference type="RefSeq" id="WP_273600797.1">
    <property type="nucleotide sequence ID" value="NZ_JAQQXT010000007.1"/>
</dbReference>
<organism evidence="3 4">
    <name type="scientific">Roseateles albus</name>
    <dbReference type="NCBI Taxonomy" id="2987525"/>
    <lineage>
        <taxon>Bacteria</taxon>
        <taxon>Pseudomonadati</taxon>
        <taxon>Pseudomonadota</taxon>
        <taxon>Betaproteobacteria</taxon>
        <taxon>Burkholderiales</taxon>
        <taxon>Sphaerotilaceae</taxon>
        <taxon>Roseateles</taxon>
    </lineage>
</organism>
<evidence type="ECO:0000313" key="4">
    <source>
        <dbReference type="Proteomes" id="UP001221189"/>
    </source>
</evidence>
<dbReference type="Proteomes" id="UP001221189">
    <property type="component" value="Unassembled WGS sequence"/>
</dbReference>
<feature type="signal peptide" evidence="1">
    <location>
        <begin position="1"/>
        <end position="26"/>
    </location>
</feature>
<evidence type="ECO:0000259" key="2">
    <source>
        <dbReference type="Pfam" id="PF07589"/>
    </source>
</evidence>
<evidence type="ECO:0000256" key="1">
    <source>
        <dbReference type="SAM" id="SignalP"/>
    </source>
</evidence>
<dbReference type="EMBL" id="JAQQXT010000007">
    <property type="protein sequence ID" value="MDC8772615.1"/>
    <property type="molecule type" value="Genomic_DNA"/>
</dbReference>
<comment type="caution">
    <text evidence="3">The sequence shown here is derived from an EMBL/GenBank/DDBJ whole genome shotgun (WGS) entry which is preliminary data.</text>
</comment>
<dbReference type="Pfam" id="PF07589">
    <property type="entry name" value="PEP-CTERM"/>
    <property type="match status" value="1"/>
</dbReference>